<feature type="chain" id="PRO_5046574511" description="DNA modification methylase" evidence="2">
    <location>
        <begin position="25"/>
        <end position="187"/>
    </location>
</feature>
<proteinExistence type="predicted"/>
<feature type="signal peptide" evidence="2">
    <location>
        <begin position="1"/>
        <end position="24"/>
    </location>
</feature>
<organism evidence="3 4">
    <name type="scientific">Brevibacterium pityocampae</name>
    <dbReference type="NCBI Taxonomy" id="506594"/>
    <lineage>
        <taxon>Bacteria</taxon>
        <taxon>Bacillati</taxon>
        <taxon>Actinomycetota</taxon>
        <taxon>Actinomycetes</taxon>
        <taxon>Micrococcales</taxon>
        <taxon>Brevibacteriaceae</taxon>
        <taxon>Brevibacterium</taxon>
    </lineage>
</organism>
<dbReference type="EMBL" id="BAABGL010000002">
    <property type="protein sequence ID" value="GAA4384562.1"/>
    <property type="molecule type" value="Genomic_DNA"/>
</dbReference>
<name>A0ABP8J3X9_9MICO</name>
<dbReference type="RefSeq" id="WP_345029624.1">
    <property type="nucleotide sequence ID" value="NZ_BAABGL010000002.1"/>
</dbReference>
<feature type="compositionally biased region" description="Low complexity" evidence="1">
    <location>
        <begin position="177"/>
        <end position="187"/>
    </location>
</feature>
<evidence type="ECO:0000313" key="3">
    <source>
        <dbReference type="EMBL" id="GAA4384562.1"/>
    </source>
</evidence>
<feature type="region of interest" description="Disordered" evidence="1">
    <location>
        <begin position="138"/>
        <end position="187"/>
    </location>
</feature>
<keyword evidence="4" id="KW-1185">Reference proteome</keyword>
<sequence>MKRLTRVALAAAAAALVIPVSGCAALLSAQQTHAYQYNGGDGAWTDIEDVAVRGLMLVAEDEEQANLFFTVINNSTEDAQVEISVGDTDVSESVPAGETLVQNPANPESESEPITVTGFGGKPGSLVDVEVSVNGQSETVRTQVVGTDLPEYQDLAPTGGASSDPAAEPTGEETAAEEQGAGETQAP</sequence>
<reference evidence="4" key="1">
    <citation type="journal article" date="2019" name="Int. J. Syst. Evol. Microbiol.">
        <title>The Global Catalogue of Microorganisms (GCM) 10K type strain sequencing project: providing services to taxonomists for standard genome sequencing and annotation.</title>
        <authorList>
            <consortium name="The Broad Institute Genomics Platform"/>
            <consortium name="The Broad Institute Genome Sequencing Center for Infectious Disease"/>
            <person name="Wu L."/>
            <person name="Ma J."/>
        </authorList>
    </citation>
    <scope>NUCLEOTIDE SEQUENCE [LARGE SCALE GENOMIC DNA]</scope>
    <source>
        <strain evidence="4">JCM 17808</strain>
    </source>
</reference>
<evidence type="ECO:0008006" key="5">
    <source>
        <dbReference type="Google" id="ProtNLM"/>
    </source>
</evidence>
<comment type="caution">
    <text evidence="3">The sequence shown here is derived from an EMBL/GenBank/DDBJ whole genome shotgun (WGS) entry which is preliminary data.</text>
</comment>
<evidence type="ECO:0000256" key="1">
    <source>
        <dbReference type="SAM" id="MobiDB-lite"/>
    </source>
</evidence>
<evidence type="ECO:0000313" key="4">
    <source>
        <dbReference type="Proteomes" id="UP001500642"/>
    </source>
</evidence>
<gene>
    <name evidence="3" type="ORF">GCM10023167_05470</name>
</gene>
<keyword evidence="2" id="KW-0732">Signal</keyword>
<dbReference type="Proteomes" id="UP001500642">
    <property type="component" value="Unassembled WGS sequence"/>
</dbReference>
<protein>
    <recommendedName>
        <fullName evidence="5">DNA modification methylase</fullName>
    </recommendedName>
</protein>
<accession>A0ABP8J3X9</accession>
<evidence type="ECO:0000256" key="2">
    <source>
        <dbReference type="SAM" id="SignalP"/>
    </source>
</evidence>